<evidence type="ECO:0000313" key="10">
    <source>
        <dbReference type="Proteomes" id="UP000798808"/>
    </source>
</evidence>
<feature type="transmembrane region" description="Helical" evidence="8">
    <location>
        <begin position="155"/>
        <end position="174"/>
    </location>
</feature>
<evidence type="ECO:0000256" key="8">
    <source>
        <dbReference type="SAM" id="Phobius"/>
    </source>
</evidence>
<dbReference type="Pfam" id="PF01594">
    <property type="entry name" value="AI-2E_transport"/>
    <property type="match status" value="1"/>
</dbReference>
<feature type="transmembrane region" description="Helical" evidence="8">
    <location>
        <begin position="307"/>
        <end position="328"/>
    </location>
</feature>
<feature type="transmembrane region" description="Helical" evidence="8">
    <location>
        <begin position="271"/>
        <end position="287"/>
    </location>
</feature>
<evidence type="ECO:0000256" key="1">
    <source>
        <dbReference type="ARBA" id="ARBA00004651"/>
    </source>
</evidence>
<evidence type="ECO:0000256" key="5">
    <source>
        <dbReference type="ARBA" id="ARBA00022692"/>
    </source>
</evidence>
<feature type="transmembrane region" description="Helical" evidence="8">
    <location>
        <begin position="208"/>
        <end position="230"/>
    </location>
</feature>
<keyword evidence="7 8" id="KW-0472">Membrane</keyword>
<dbReference type="PANTHER" id="PTHR21716">
    <property type="entry name" value="TRANSMEMBRANE PROTEIN"/>
    <property type="match status" value="1"/>
</dbReference>
<evidence type="ECO:0000256" key="4">
    <source>
        <dbReference type="ARBA" id="ARBA00022475"/>
    </source>
</evidence>
<dbReference type="PANTHER" id="PTHR21716:SF53">
    <property type="entry name" value="PERMEASE PERM-RELATED"/>
    <property type="match status" value="1"/>
</dbReference>
<keyword evidence="4" id="KW-1003">Cell membrane</keyword>
<evidence type="ECO:0000256" key="2">
    <source>
        <dbReference type="ARBA" id="ARBA00009773"/>
    </source>
</evidence>
<dbReference type="Proteomes" id="UP000798808">
    <property type="component" value="Unassembled WGS sequence"/>
</dbReference>
<organism evidence="9 10">
    <name type="scientific">Fulvivirga kasyanovii</name>
    <dbReference type="NCBI Taxonomy" id="396812"/>
    <lineage>
        <taxon>Bacteria</taxon>
        <taxon>Pseudomonadati</taxon>
        <taxon>Bacteroidota</taxon>
        <taxon>Cytophagia</taxon>
        <taxon>Cytophagales</taxon>
        <taxon>Fulvivirgaceae</taxon>
        <taxon>Fulvivirga</taxon>
    </lineage>
</organism>
<evidence type="ECO:0000256" key="6">
    <source>
        <dbReference type="ARBA" id="ARBA00022989"/>
    </source>
</evidence>
<keyword evidence="10" id="KW-1185">Reference proteome</keyword>
<reference evidence="9 10" key="1">
    <citation type="submission" date="2019-02" db="EMBL/GenBank/DDBJ databases">
        <authorList>
            <person name="Goldberg S.R."/>
            <person name="Haltli B.A."/>
            <person name="Correa H."/>
            <person name="Russell K.G."/>
        </authorList>
    </citation>
    <scope>NUCLEOTIDE SEQUENCE [LARGE SCALE GENOMIC DNA]</scope>
    <source>
        <strain evidence="9 10">JCM 16186</strain>
    </source>
</reference>
<evidence type="ECO:0000313" key="9">
    <source>
        <dbReference type="EMBL" id="MTI28896.1"/>
    </source>
</evidence>
<evidence type="ECO:0000256" key="3">
    <source>
        <dbReference type="ARBA" id="ARBA00022448"/>
    </source>
</evidence>
<keyword evidence="5 8" id="KW-0812">Transmembrane</keyword>
<comment type="caution">
    <text evidence="9">The sequence shown here is derived from an EMBL/GenBank/DDBJ whole genome shotgun (WGS) entry which is preliminary data.</text>
</comment>
<dbReference type="InterPro" id="IPR002549">
    <property type="entry name" value="AI-2E-like"/>
</dbReference>
<proteinExistence type="inferred from homology"/>
<name>A0ABW9RYA6_9BACT</name>
<feature type="transmembrane region" description="Helical" evidence="8">
    <location>
        <begin position="236"/>
        <end position="259"/>
    </location>
</feature>
<accession>A0ABW9RYA6</accession>
<evidence type="ECO:0000256" key="7">
    <source>
        <dbReference type="ARBA" id="ARBA00023136"/>
    </source>
</evidence>
<gene>
    <name evidence="9" type="ORF">E1163_28305</name>
</gene>
<feature type="transmembrane region" description="Helical" evidence="8">
    <location>
        <begin position="67"/>
        <end position="92"/>
    </location>
</feature>
<protein>
    <submittedName>
        <fullName evidence="9">AI-2E family transporter</fullName>
    </submittedName>
</protein>
<comment type="subcellular location">
    <subcellularLocation>
        <location evidence="1">Cell membrane</location>
        <topology evidence="1">Multi-pass membrane protein</topology>
    </subcellularLocation>
</comment>
<dbReference type="RefSeq" id="WP_185156245.1">
    <property type="nucleotide sequence ID" value="NZ_BAAAFL010000008.1"/>
</dbReference>
<feature type="transmembrane region" description="Helical" evidence="8">
    <location>
        <begin position="12"/>
        <end position="31"/>
    </location>
</feature>
<comment type="similarity">
    <text evidence="2">Belongs to the autoinducer-2 exporter (AI-2E) (TC 2.A.86) family.</text>
</comment>
<keyword evidence="6 8" id="KW-1133">Transmembrane helix</keyword>
<sequence length="375" mass="42179">MNSSDVDTRMSFSIRQLFFALSSVLGIIVLLHLGRTALVPLAFALLISFILYPICSYLERLGAGRMWAIIWTIMGVVLLISGITFLFSTQIINIVREFDHFKEKLNDVVAGVTNFLNNKTSLIPDLDEDGLKEISRKWFSNKSGGLVTDTLNNTALFLTGLTLTIIYTFLLLLYRRGLKKAFVNFAARDKRDQYAQMIDSMQRVGQKYLTGMFILIMVLGVLNSCGLLLIGIDYAFFFGFLAAFLAIVPYVGTTLGGAIPALYAFMNYESYWYPLGVILMFWFIQILEGNFLNPKIVGGNLNLNALVAILALISGGLVWGIPGMILFLPYTAIFKVACEHYKELSPLSYVLKDDLYKKHEPETAVERKIKKIFKK</sequence>
<feature type="transmembrane region" description="Helical" evidence="8">
    <location>
        <begin position="37"/>
        <end position="55"/>
    </location>
</feature>
<dbReference type="EMBL" id="SMLW01000675">
    <property type="protein sequence ID" value="MTI28896.1"/>
    <property type="molecule type" value="Genomic_DNA"/>
</dbReference>
<keyword evidence="3" id="KW-0813">Transport</keyword>